<evidence type="ECO:0000259" key="2">
    <source>
        <dbReference type="Pfam" id="PF11427"/>
    </source>
</evidence>
<dbReference type="Proteomes" id="UP000095283">
    <property type="component" value="Unplaced"/>
</dbReference>
<protein>
    <submittedName>
        <fullName evidence="4">HTH_Tnp_Tc3_1 domain-containing protein</fullName>
    </submittedName>
</protein>
<dbReference type="Pfam" id="PF11427">
    <property type="entry name" value="HTH_Tnp_Tc3_1"/>
    <property type="match status" value="1"/>
</dbReference>
<organism evidence="3 4">
    <name type="scientific">Heterorhabditis bacteriophora</name>
    <name type="common">Entomopathogenic nematode worm</name>
    <dbReference type="NCBI Taxonomy" id="37862"/>
    <lineage>
        <taxon>Eukaryota</taxon>
        <taxon>Metazoa</taxon>
        <taxon>Ecdysozoa</taxon>
        <taxon>Nematoda</taxon>
        <taxon>Chromadorea</taxon>
        <taxon>Rhabditida</taxon>
        <taxon>Rhabditina</taxon>
        <taxon>Rhabditomorpha</taxon>
        <taxon>Strongyloidea</taxon>
        <taxon>Heterorhabditidae</taxon>
        <taxon>Heterorhabditis</taxon>
    </lineage>
</organism>
<dbReference type="GO" id="GO:0003677">
    <property type="term" value="F:DNA binding"/>
    <property type="evidence" value="ECO:0007669"/>
    <property type="project" value="InterPro"/>
</dbReference>
<keyword evidence="3" id="KW-1185">Reference proteome</keyword>
<reference evidence="4" key="1">
    <citation type="submission" date="2016-11" db="UniProtKB">
        <authorList>
            <consortium name="WormBaseParasite"/>
        </authorList>
    </citation>
    <scope>IDENTIFICATION</scope>
</reference>
<accession>A0A1I7WBP1</accession>
<dbReference type="WBParaSite" id="Hba_02122">
    <property type="protein sequence ID" value="Hba_02122"/>
    <property type="gene ID" value="Hba_02122"/>
</dbReference>
<dbReference type="Gene3D" id="1.10.10.60">
    <property type="entry name" value="Homeodomain-like"/>
    <property type="match status" value="1"/>
</dbReference>
<dbReference type="GO" id="GO:0005634">
    <property type="term" value="C:nucleus"/>
    <property type="evidence" value="ECO:0007669"/>
    <property type="project" value="UniProtKB-SubCell"/>
</dbReference>
<comment type="subcellular location">
    <subcellularLocation>
        <location evidence="1">Nucleus</location>
    </subcellularLocation>
</comment>
<evidence type="ECO:0000313" key="4">
    <source>
        <dbReference type="WBParaSite" id="Hba_02122"/>
    </source>
</evidence>
<proteinExistence type="predicted"/>
<dbReference type="InterPro" id="IPR025898">
    <property type="entry name" value="Tc3_transposase_DNA-bd_dom"/>
</dbReference>
<evidence type="ECO:0000256" key="1">
    <source>
        <dbReference type="ARBA" id="ARBA00004123"/>
    </source>
</evidence>
<evidence type="ECO:0000313" key="3">
    <source>
        <dbReference type="Proteomes" id="UP000095283"/>
    </source>
</evidence>
<dbReference type="InterPro" id="IPR009057">
    <property type="entry name" value="Homeodomain-like_sf"/>
</dbReference>
<dbReference type="SUPFAM" id="SSF46689">
    <property type="entry name" value="Homeodomain-like"/>
    <property type="match status" value="1"/>
</dbReference>
<feature type="domain" description="Tc3 transposase DNA binding" evidence="2">
    <location>
        <begin position="6"/>
        <end position="50"/>
    </location>
</feature>
<name>A0A1I7WBP1_HETBA</name>
<dbReference type="AlphaFoldDB" id="A0A1I7WBP1"/>
<sequence>MACGPLLNDIEKGEILAFFDSGLNRTEIARKIGPSRNVVANFLGVPDEYGIKNKTHSNSINLRPIAISDRGIISMAKTDLGNTLAVSRWLTK</sequence>